<dbReference type="InterPro" id="IPR002656">
    <property type="entry name" value="Acyl_transf_3_dom"/>
</dbReference>
<dbReference type="PANTHER" id="PTHR23028">
    <property type="entry name" value="ACETYLTRANSFERASE"/>
    <property type="match status" value="1"/>
</dbReference>
<gene>
    <name evidence="4" type="ORF">K8U61_03915</name>
</gene>
<feature type="transmembrane region" description="Helical" evidence="1">
    <location>
        <begin position="254"/>
        <end position="273"/>
    </location>
</feature>
<dbReference type="RefSeq" id="WP_224121655.1">
    <property type="nucleotide sequence ID" value="NZ_JAIQZJ010000001.1"/>
</dbReference>
<feature type="transmembrane region" description="Helical" evidence="1">
    <location>
        <begin position="221"/>
        <end position="242"/>
    </location>
</feature>
<sequence length="718" mass="77206">MSSEAATDTGTPPSDAPGHGLTFRPDIQGIRALAVLLVIANHLAPGTLTGGFVGVDVFFVVSGYLITSLLLGDVVRRGRISLADFYARRARRIVPAATVVTLATVAVSLVTLPLLRVRTILTDAVWVTFFGANIRMADVGTDYFAIGQPPSPLRHYWSLSVEEQFYLVWPALLLGVLLLVRWRRRGSARTFRRDAGVLTVALCVLSLAWSVWATYDSPVTAYFSTLTRAWELGAGAALALLIRREALPAAARQVLALAGIGAIAVAALFFSATTSFPSGWALVPVLGTVALIAAGGGGGTTVVGRVLSLRPAVAVGDWSYSLYLWHWPIIVLLRSHLGVESFDRPAVRGGTLVFVFVLSWASYRWIETPFRHGTWKRRGRALLIYPVAIAMVLVTVVGSTQYVRYQLGEFSHEPPISTAEYGGTEKLGPDPYVALVRASVLAAKQGRAVPGDLTPGLFDLRAQTASLGACDYRTGTRELCPIGDPDADRSIVVLGDSHARALSPGIDEIGKKYGFKVYVLVYSGCSATDLVQIDRATGRRWDPCEDFKAWAKQTIASIHPDLVVVSTSANWYEDPTADAGSGAVVGNRSDFDHYLAVLQQGWEELFDDLEADTGRVFVVGNTPKLPRETGVCLSQGHPDLGDCAFPPGPYAHREAEASFRAARAAGAGVVDAGPWFCAQDLCPSVVGKYITLRDSEHVTPDYARWLATPLAAALGVTR</sequence>
<accession>A0ABS7U8X2</accession>
<keyword evidence="4" id="KW-0808">Transferase</keyword>
<proteinExistence type="predicted"/>
<dbReference type="Proteomes" id="UP000780875">
    <property type="component" value="Unassembled WGS sequence"/>
</dbReference>
<feature type="transmembrane region" description="Helical" evidence="1">
    <location>
        <begin position="165"/>
        <end position="183"/>
    </location>
</feature>
<feature type="transmembrane region" description="Helical" evidence="1">
    <location>
        <begin position="383"/>
        <end position="403"/>
    </location>
</feature>
<dbReference type="EMBL" id="JAIQZJ010000001">
    <property type="protein sequence ID" value="MBZ5737300.1"/>
    <property type="molecule type" value="Genomic_DNA"/>
</dbReference>
<feature type="transmembrane region" description="Helical" evidence="1">
    <location>
        <begin position="51"/>
        <end position="72"/>
    </location>
</feature>
<feature type="domain" description="SGNH" evidence="3">
    <location>
        <begin position="470"/>
        <end position="709"/>
    </location>
</feature>
<feature type="transmembrane region" description="Helical" evidence="1">
    <location>
        <begin position="345"/>
        <end position="363"/>
    </location>
</feature>
<feature type="transmembrane region" description="Helical" evidence="1">
    <location>
        <begin position="285"/>
        <end position="308"/>
    </location>
</feature>
<feature type="transmembrane region" description="Helical" evidence="1">
    <location>
        <begin position="195"/>
        <end position="215"/>
    </location>
</feature>
<feature type="domain" description="Acyltransferase 3" evidence="2">
    <location>
        <begin position="26"/>
        <end position="363"/>
    </location>
</feature>
<evidence type="ECO:0000256" key="1">
    <source>
        <dbReference type="SAM" id="Phobius"/>
    </source>
</evidence>
<name>A0ABS7U8X2_9ACTN</name>
<dbReference type="Pfam" id="PF19040">
    <property type="entry name" value="SGNH"/>
    <property type="match status" value="1"/>
</dbReference>
<organism evidence="4 5">
    <name type="scientific">Nocardioides mangrovi</name>
    <dbReference type="NCBI Taxonomy" id="2874580"/>
    <lineage>
        <taxon>Bacteria</taxon>
        <taxon>Bacillati</taxon>
        <taxon>Actinomycetota</taxon>
        <taxon>Actinomycetes</taxon>
        <taxon>Propionibacteriales</taxon>
        <taxon>Nocardioidaceae</taxon>
        <taxon>Nocardioides</taxon>
    </lineage>
</organism>
<dbReference type="PANTHER" id="PTHR23028:SF53">
    <property type="entry name" value="ACYL_TRANSF_3 DOMAIN-CONTAINING PROTEIN"/>
    <property type="match status" value="1"/>
</dbReference>
<dbReference type="InterPro" id="IPR050879">
    <property type="entry name" value="Acyltransferase_3"/>
</dbReference>
<dbReference type="GO" id="GO:0016746">
    <property type="term" value="F:acyltransferase activity"/>
    <property type="evidence" value="ECO:0007669"/>
    <property type="project" value="UniProtKB-KW"/>
</dbReference>
<dbReference type="Pfam" id="PF01757">
    <property type="entry name" value="Acyl_transf_3"/>
    <property type="match status" value="1"/>
</dbReference>
<keyword evidence="1" id="KW-0812">Transmembrane</keyword>
<evidence type="ECO:0000313" key="4">
    <source>
        <dbReference type="EMBL" id="MBZ5737300.1"/>
    </source>
</evidence>
<keyword evidence="5" id="KW-1185">Reference proteome</keyword>
<feature type="transmembrane region" description="Helical" evidence="1">
    <location>
        <begin position="93"/>
        <end position="115"/>
    </location>
</feature>
<protein>
    <submittedName>
        <fullName evidence="4">Acyltransferase</fullName>
    </submittedName>
</protein>
<keyword evidence="1" id="KW-0472">Membrane</keyword>
<keyword evidence="4" id="KW-0012">Acyltransferase</keyword>
<dbReference type="SUPFAM" id="SSF52266">
    <property type="entry name" value="SGNH hydrolase"/>
    <property type="match status" value="1"/>
</dbReference>
<comment type="caution">
    <text evidence="4">The sequence shown here is derived from an EMBL/GenBank/DDBJ whole genome shotgun (WGS) entry which is preliminary data.</text>
</comment>
<evidence type="ECO:0000313" key="5">
    <source>
        <dbReference type="Proteomes" id="UP000780875"/>
    </source>
</evidence>
<evidence type="ECO:0000259" key="3">
    <source>
        <dbReference type="Pfam" id="PF19040"/>
    </source>
</evidence>
<evidence type="ECO:0000259" key="2">
    <source>
        <dbReference type="Pfam" id="PF01757"/>
    </source>
</evidence>
<reference evidence="4 5" key="1">
    <citation type="submission" date="2021-09" db="EMBL/GenBank/DDBJ databases">
        <title>Whole genome sequence of Nocardioides sp. GBK3QG-3.</title>
        <authorList>
            <person name="Tuo L."/>
        </authorList>
    </citation>
    <scope>NUCLEOTIDE SEQUENCE [LARGE SCALE GENOMIC DNA]</scope>
    <source>
        <strain evidence="4 5">GBK3QG-3</strain>
    </source>
</reference>
<dbReference type="InterPro" id="IPR043968">
    <property type="entry name" value="SGNH"/>
</dbReference>
<keyword evidence="1" id="KW-1133">Transmembrane helix</keyword>
<feature type="transmembrane region" description="Helical" evidence="1">
    <location>
        <begin position="320"/>
        <end position="339"/>
    </location>
</feature>